<organism evidence="2">
    <name type="scientific">bioreactor metagenome</name>
    <dbReference type="NCBI Taxonomy" id="1076179"/>
    <lineage>
        <taxon>unclassified sequences</taxon>
        <taxon>metagenomes</taxon>
        <taxon>ecological metagenomes</taxon>
    </lineage>
</organism>
<feature type="transmembrane region" description="Helical" evidence="1">
    <location>
        <begin position="30"/>
        <end position="53"/>
    </location>
</feature>
<keyword evidence="1" id="KW-1133">Transmembrane helix</keyword>
<gene>
    <name evidence="2" type="ORF">SDC9_107320</name>
</gene>
<keyword evidence="1" id="KW-0472">Membrane</keyword>
<proteinExistence type="predicted"/>
<dbReference type="EMBL" id="VSSQ01017818">
    <property type="protein sequence ID" value="MPM60469.1"/>
    <property type="molecule type" value="Genomic_DNA"/>
</dbReference>
<evidence type="ECO:0000313" key="2">
    <source>
        <dbReference type="EMBL" id="MPM60469.1"/>
    </source>
</evidence>
<sequence length="55" mass="6238">MKMFIMMLVMGLLVYSLSYTKYNLSIKNRLGALGMLLLIVVTLVISSYVLFFIGN</sequence>
<protein>
    <submittedName>
        <fullName evidence="2">Uncharacterized protein</fullName>
    </submittedName>
</protein>
<accession>A0A645B4W6</accession>
<evidence type="ECO:0000256" key="1">
    <source>
        <dbReference type="SAM" id="Phobius"/>
    </source>
</evidence>
<keyword evidence="1" id="KW-0812">Transmembrane</keyword>
<reference evidence="2" key="1">
    <citation type="submission" date="2019-08" db="EMBL/GenBank/DDBJ databases">
        <authorList>
            <person name="Kucharzyk K."/>
            <person name="Murdoch R.W."/>
            <person name="Higgins S."/>
            <person name="Loffler F."/>
        </authorList>
    </citation>
    <scope>NUCLEOTIDE SEQUENCE</scope>
</reference>
<name>A0A645B4W6_9ZZZZ</name>
<comment type="caution">
    <text evidence="2">The sequence shown here is derived from an EMBL/GenBank/DDBJ whole genome shotgun (WGS) entry which is preliminary data.</text>
</comment>
<dbReference type="AlphaFoldDB" id="A0A645B4W6"/>